<accession>A0A7M5X2U6</accession>
<dbReference type="Gene3D" id="2.60.270.50">
    <property type="match status" value="1"/>
</dbReference>
<organism evidence="1 2">
    <name type="scientific">Clytia hemisphaerica</name>
    <dbReference type="NCBI Taxonomy" id="252671"/>
    <lineage>
        <taxon>Eukaryota</taxon>
        <taxon>Metazoa</taxon>
        <taxon>Cnidaria</taxon>
        <taxon>Hydrozoa</taxon>
        <taxon>Hydroidolina</taxon>
        <taxon>Leptothecata</taxon>
        <taxon>Obeliida</taxon>
        <taxon>Clytiidae</taxon>
        <taxon>Clytia</taxon>
    </lineage>
</organism>
<dbReference type="OrthoDB" id="6019429at2759"/>
<proteinExistence type="predicted"/>
<sequence length="202" mass="22939">KYLKKKHAHFNVKIEMVKKHNIKLKITNGTGSSLKYHGEWFDSGRLADGFRWPELIQDGGKETVLCYERDWAMAGCSGYVQYRINGQVLTIGFSNPSAGKNKVGVGLTGKKIWDEMGCNDYSPHVTTLQMETFVLKCHYSCTGGATNNIDIVLENIENRVRDVHPLKVEEERWGSSGVPIQQESYSECTESTIYERKFMNGY</sequence>
<protein>
    <submittedName>
        <fullName evidence="1">Uncharacterized protein</fullName>
    </submittedName>
</protein>
<dbReference type="EnsemblMetazoa" id="CLYHEMT017087.1">
    <property type="protein sequence ID" value="CLYHEMP017087.1"/>
    <property type="gene ID" value="CLYHEMG017087"/>
</dbReference>
<dbReference type="Proteomes" id="UP000594262">
    <property type="component" value="Unplaced"/>
</dbReference>
<keyword evidence="2" id="KW-1185">Reference proteome</keyword>
<name>A0A7M5X2U6_9CNID</name>
<evidence type="ECO:0000313" key="2">
    <source>
        <dbReference type="Proteomes" id="UP000594262"/>
    </source>
</evidence>
<evidence type="ECO:0000313" key="1">
    <source>
        <dbReference type="EnsemblMetazoa" id="CLYHEMP017087.1"/>
    </source>
</evidence>
<reference evidence="1" key="1">
    <citation type="submission" date="2021-01" db="UniProtKB">
        <authorList>
            <consortium name="EnsemblMetazoa"/>
        </authorList>
    </citation>
    <scope>IDENTIFICATION</scope>
</reference>
<dbReference type="AlphaFoldDB" id="A0A7M5X2U6"/>